<evidence type="ECO:0000259" key="3">
    <source>
        <dbReference type="PROSITE" id="PS50195"/>
    </source>
</evidence>
<name>A0A8J5TMY5_HOMAM</name>
<dbReference type="InterPro" id="IPR036181">
    <property type="entry name" value="MIT_dom_sf"/>
</dbReference>
<evidence type="ECO:0000256" key="1">
    <source>
        <dbReference type="SAM" id="MobiDB-lite"/>
    </source>
</evidence>
<dbReference type="Gene3D" id="1.20.58.80">
    <property type="entry name" value="Phosphotransferase system, lactose/cellobiose-type IIA subunit"/>
    <property type="match status" value="1"/>
</dbReference>
<feature type="compositionally biased region" description="Basic and acidic residues" evidence="1">
    <location>
        <begin position="326"/>
        <end position="338"/>
    </location>
</feature>
<dbReference type="InterPro" id="IPR051866">
    <property type="entry name" value="Intracell_Sig-Traffick_Protein"/>
</dbReference>
<dbReference type="EMBL" id="JAHLQT010001931">
    <property type="protein sequence ID" value="KAG7177735.1"/>
    <property type="molecule type" value="Genomic_DNA"/>
</dbReference>
<dbReference type="SUPFAM" id="SSF64268">
    <property type="entry name" value="PX domain"/>
    <property type="match status" value="1"/>
</dbReference>
<dbReference type="Pfam" id="PF00069">
    <property type="entry name" value="Pkinase"/>
    <property type="match status" value="1"/>
</dbReference>
<feature type="compositionally biased region" description="Basic and acidic residues" evidence="1">
    <location>
        <begin position="1162"/>
        <end position="1172"/>
    </location>
</feature>
<feature type="domain" description="PX" evidence="3">
    <location>
        <begin position="5"/>
        <end position="128"/>
    </location>
</feature>
<dbReference type="InterPro" id="IPR000719">
    <property type="entry name" value="Prot_kinase_dom"/>
</dbReference>
<keyword evidence="4" id="KW-0418">Kinase</keyword>
<dbReference type="InterPro" id="IPR001683">
    <property type="entry name" value="PX_dom"/>
</dbReference>
<feature type="region of interest" description="Disordered" evidence="1">
    <location>
        <begin position="326"/>
        <end position="390"/>
    </location>
</feature>
<dbReference type="GO" id="GO:0004672">
    <property type="term" value="F:protein kinase activity"/>
    <property type="evidence" value="ECO:0007669"/>
    <property type="project" value="InterPro"/>
</dbReference>
<dbReference type="PANTHER" id="PTHR15508">
    <property type="entry name" value="RIBOSOMAL PROTEIN S6 KINASE"/>
    <property type="match status" value="1"/>
</dbReference>
<protein>
    <submittedName>
        <fullName evidence="4">Ribosomal protein S6 kinase delta-1-like</fullName>
    </submittedName>
</protein>
<gene>
    <name evidence="4" type="primary">Rps6kc1-L</name>
    <name evidence="4" type="ORF">Hamer_G008404</name>
</gene>
<dbReference type="SMART" id="SM00220">
    <property type="entry name" value="S_TKc"/>
    <property type="match status" value="1"/>
</dbReference>
<keyword evidence="4" id="KW-0808">Transferase</keyword>
<comment type="caution">
    <text evidence="4">The sequence shown here is derived from an EMBL/GenBank/DDBJ whole genome shotgun (WGS) entry which is preliminary data.</text>
</comment>
<dbReference type="Pfam" id="PF00787">
    <property type="entry name" value="PX"/>
    <property type="match status" value="1"/>
</dbReference>
<dbReference type="Proteomes" id="UP000747542">
    <property type="component" value="Unassembled WGS sequence"/>
</dbReference>
<dbReference type="GO" id="GO:0035091">
    <property type="term" value="F:phosphatidylinositol binding"/>
    <property type="evidence" value="ECO:0007669"/>
    <property type="project" value="InterPro"/>
</dbReference>
<dbReference type="PANTHER" id="PTHR15508:SF9">
    <property type="entry name" value="SORTING NEXIN-15"/>
    <property type="match status" value="1"/>
</dbReference>
<dbReference type="GO" id="GO:0005524">
    <property type="term" value="F:ATP binding"/>
    <property type="evidence" value="ECO:0007669"/>
    <property type="project" value="InterPro"/>
</dbReference>
<dbReference type="SUPFAM" id="SSF116846">
    <property type="entry name" value="MIT domain"/>
    <property type="match status" value="2"/>
</dbReference>
<feature type="compositionally biased region" description="Basic and acidic residues" evidence="1">
    <location>
        <begin position="1096"/>
        <end position="1113"/>
    </location>
</feature>
<accession>A0A8J5TMY5</accession>
<dbReference type="Gene3D" id="1.10.510.10">
    <property type="entry name" value="Transferase(Phosphotransferase) domain 1"/>
    <property type="match status" value="2"/>
</dbReference>
<dbReference type="InterPro" id="IPR036871">
    <property type="entry name" value="PX_dom_sf"/>
</dbReference>
<dbReference type="PROSITE" id="PS50195">
    <property type="entry name" value="PX"/>
    <property type="match status" value="1"/>
</dbReference>
<dbReference type="InterPro" id="IPR011009">
    <property type="entry name" value="Kinase-like_dom_sf"/>
</dbReference>
<feature type="compositionally biased region" description="Polar residues" evidence="1">
    <location>
        <begin position="1198"/>
        <end position="1216"/>
    </location>
</feature>
<dbReference type="Gene3D" id="3.30.1520.10">
    <property type="entry name" value="Phox-like domain"/>
    <property type="match status" value="1"/>
</dbReference>
<evidence type="ECO:0000259" key="2">
    <source>
        <dbReference type="PROSITE" id="PS50011"/>
    </source>
</evidence>
<feature type="region of interest" description="Disordered" evidence="1">
    <location>
        <begin position="1184"/>
        <end position="1216"/>
    </location>
</feature>
<reference evidence="4" key="1">
    <citation type="journal article" date="2021" name="Sci. Adv.">
        <title>The American lobster genome reveals insights on longevity, neural, and immune adaptations.</title>
        <authorList>
            <person name="Polinski J.M."/>
            <person name="Zimin A.V."/>
            <person name="Clark K.F."/>
            <person name="Kohn A.B."/>
            <person name="Sadowski N."/>
            <person name="Timp W."/>
            <person name="Ptitsyn A."/>
            <person name="Khanna P."/>
            <person name="Romanova D.Y."/>
            <person name="Williams P."/>
            <person name="Greenwood S.J."/>
            <person name="Moroz L.L."/>
            <person name="Walt D.R."/>
            <person name="Bodnar A.G."/>
        </authorList>
    </citation>
    <scope>NUCLEOTIDE SEQUENCE</scope>
    <source>
        <strain evidence="4">GMGI-L3</strain>
    </source>
</reference>
<feature type="region of interest" description="Disordered" evidence="1">
    <location>
        <begin position="577"/>
        <end position="601"/>
    </location>
</feature>
<dbReference type="SUPFAM" id="SSF56112">
    <property type="entry name" value="Protein kinase-like (PK-like)"/>
    <property type="match status" value="1"/>
</dbReference>
<feature type="compositionally biased region" description="Basic and acidic residues" evidence="1">
    <location>
        <begin position="364"/>
        <end position="376"/>
    </location>
</feature>
<feature type="region of interest" description="Disordered" evidence="1">
    <location>
        <begin position="1064"/>
        <end position="1172"/>
    </location>
</feature>
<evidence type="ECO:0000313" key="5">
    <source>
        <dbReference type="Proteomes" id="UP000747542"/>
    </source>
</evidence>
<dbReference type="PROSITE" id="PS50011">
    <property type="entry name" value="PROTEIN_KINASE_DOM"/>
    <property type="match status" value="1"/>
</dbReference>
<dbReference type="SMART" id="SM00312">
    <property type="entry name" value="PX"/>
    <property type="match status" value="1"/>
</dbReference>
<sequence>MAAQTDHWLRVFQVEETRRHTKGYTIYKVKSSVCPRNSPEASTSVVVWRRYSEVRRLHKAISELHQRLGLPGQLPPFPRATVLNRFEADVVETRRQATLDLLKFIGQHSPLFTSDPFTKFFQCESEDNPPSDLRSDDDGNVEEVSKEFHSGNHRHPFHLAVLSLGSKEADSLASTLGIQESSSLYSQLSDTEDDFSVCSSLDSPPAVDALCATPTYPTASVAPSAVASASTAVAITDGSCEGKDTLTTACQNHTGVSGLSVSQRTNSKRYNSQENFWKVVPNRTITDTERREEVKCDLGWGLPCGKGVENNVFFFHTGNCDVKKDNKDTVHPSERHESTSSSQPCCVYENPVHNSPKQHQKPYPSEEPRHIPDGDGRSLGPVRVKQTPRPIPPLEISRRISISGRKNSVPLTPLTPLTTTVTPVISTHKIPSPQEVANTQYVFIAAQQINEAQQHEQNRDYKQALNMYREGVGTLLQGVQASNPEDHAKKRGKRNFVNAFVVSHRAVVAESWSVVSVGMSSCLLLLPPTFRRYAVMLKEPTCLFWAAGDGDGSRREAVRRKTAQYLQRAEQLVARLTRKDKKKDQLTDGPPPEINSSGEGGLKCRASDLSRYRVAGLAGSVIIATDTTNGDTVAIKVVIKSGSGSGEKTVVPENIPFMVPIIRYHETDNAIYLVLKFISGGKLWSHIKKYVVEENTNPNEIYNTSSNTYAGRRLLQETTEYDGLASEALSLCETPSLASHLSSHQSCSHTTPSTNNLLTVPGCSSLGGCSGCSEASSSCLPDGYLQIFSEYTHGLPSSSSMLVIPPLGQSTNVTTDTVPKSMSAGALVVAAGCSDICQDAQNDAKLSVTEDKLFPQDGIFLNGSNLMNDADKVSIGSDTLSGVSEDFSCSIPVSVPNLLPDPLPLPEVRVTDDPQPESNVDLMNNEEESHCTKCKDDAVDGVVPPGGEREAGAHKHCEQDHELVKPTYNGKENEMNYNKQDNTLHARYGGRDPLFLRTTDTHLGLEEDREDNSVTDTSFASVTLPSFSWTKREDSELASLDIDDLIRNSKQLLQNVDYTLQQSKSQGVTACHDSDESTSVDHSELPYDSDSIGFDQTDKGKNNTPKTENEKKIHQNKQSFAVSAIGEGQPSGSRLRVRNNSQKPRGSTLKAVKSESSLLVRPDSEADHEERSIATECVSSQKVKSQRVTIGQGVEPSPANQNVRVQPEQPQSVKANNLNSRENCDVPIESSLAALLEKYSANRGHDSRPRLPEGIVKVWSSQVISAITALHQLGIVWGDFNFDNVLLDEGGSILVTYKSRWSSVQRNVRSSTSWKNVNELPTEGEAGAKQKMGYLAPELKSPLAFSTTASDWWSIGALMYHMLTGQSVWAAHPSGITSHTELLMPSHLTAEAASLLSQLLCAHPTERLGGGVAGAQEVKDHAFFTGIQWTE</sequence>
<evidence type="ECO:0000313" key="4">
    <source>
        <dbReference type="EMBL" id="KAG7177735.1"/>
    </source>
</evidence>
<organism evidence="4 5">
    <name type="scientific">Homarus americanus</name>
    <name type="common">American lobster</name>
    <dbReference type="NCBI Taxonomy" id="6706"/>
    <lineage>
        <taxon>Eukaryota</taxon>
        <taxon>Metazoa</taxon>
        <taxon>Ecdysozoa</taxon>
        <taxon>Arthropoda</taxon>
        <taxon>Crustacea</taxon>
        <taxon>Multicrustacea</taxon>
        <taxon>Malacostraca</taxon>
        <taxon>Eumalacostraca</taxon>
        <taxon>Eucarida</taxon>
        <taxon>Decapoda</taxon>
        <taxon>Pleocyemata</taxon>
        <taxon>Astacidea</taxon>
        <taxon>Nephropoidea</taxon>
        <taxon>Nephropidae</taxon>
        <taxon>Homarus</taxon>
    </lineage>
</organism>
<keyword evidence="5" id="KW-1185">Reference proteome</keyword>
<feature type="compositionally biased region" description="Basic and acidic residues" evidence="1">
    <location>
        <begin position="1072"/>
        <end position="1085"/>
    </location>
</feature>
<proteinExistence type="predicted"/>
<feature type="domain" description="Protein kinase" evidence="2">
    <location>
        <begin position="1119"/>
        <end position="1424"/>
    </location>
</feature>